<name>A0A835CYE1_TETSI</name>
<dbReference type="Proteomes" id="UP000655225">
    <property type="component" value="Unassembled WGS sequence"/>
</dbReference>
<keyword evidence="1" id="KW-0067">ATP-binding</keyword>
<dbReference type="PANTHER" id="PTHR45621">
    <property type="entry name" value="OS01G0588500 PROTEIN-RELATED"/>
    <property type="match status" value="1"/>
</dbReference>
<dbReference type="PROSITE" id="PS00107">
    <property type="entry name" value="PROTEIN_KINASE_ATP"/>
    <property type="match status" value="1"/>
</dbReference>
<evidence type="ECO:0000313" key="3">
    <source>
        <dbReference type="Proteomes" id="UP000655225"/>
    </source>
</evidence>
<dbReference type="AlphaFoldDB" id="A0A835CYE1"/>
<sequence>MITLLHFETSLSLLLRRPFRFLPSPANGNSFQVKSLAQMVNIIITKYMEISSGSSSSSSSTATSWFSATSGSLDKAFPNGHILPTSNLKIFTFTQLYNATSNFSPDMVIGEGAFGKVFKGWLDEKTYAPSNIGTGMVIAVKKLDPDSWQGLEEWQIEGSSSLFALTRMLIEGAGDAPLRIFKLLPENQVWSTRKAYLQYTYPAPLLRHALVIFTLNVWSDEGIVVWQQLTPSHPLSVALSSLHVDMHPPTISPLQPHPISGDGRRIIATYGREFVISS</sequence>
<gene>
    <name evidence="2" type="ORF">HHK36_031594</name>
</gene>
<organism evidence="2 3">
    <name type="scientific">Tetracentron sinense</name>
    <name type="common">Spur-leaf</name>
    <dbReference type="NCBI Taxonomy" id="13715"/>
    <lineage>
        <taxon>Eukaryota</taxon>
        <taxon>Viridiplantae</taxon>
        <taxon>Streptophyta</taxon>
        <taxon>Embryophyta</taxon>
        <taxon>Tracheophyta</taxon>
        <taxon>Spermatophyta</taxon>
        <taxon>Magnoliopsida</taxon>
        <taxon>Trochodendrales</taxon>
        <taxon>Trochodendraceae</taxon>
        <taxon>Tetracentron</taxon>
    </lineage>
</organism>
<accession>A0A835CYE1</accession>
<protein>
    <submittedName>
        <fullName evidence="2">Uncharacterized protein</fullName>
    </submittedName>
</protein>
<dbReference type="Gene3D" id="3.30.200.20">
    <property type="entry name" value="Phosphorylase Kinase, domain 1"/>
    <property type="match status" value="1"/>
</dbReference>
<dbReference type="InterPro" id="IPR050823">
    <property type="entry name" value="Plant_Ser_Thr_Prot_Kinase"/>
</dbReference>
<keyword evidence="3" id="KW-1185">Reference proteome</keyword>
<dbReference type="InterPro" id="IPR017441">
    <property type="entry name" value="Protein_kinase_ATP_BS"/>
</dbReference>
<comment type="caution">
    <text evidence="2">The sequence shown here is derived from an EMBL/GenBank/DDBJ whole genome shotgun (WGS) entry which is preliminary data.</text>
</comment>
<evidence type="ECO:0000256" key="1">
    <source>
        <dbReference type="PROSITE-ProRule" id="PRU10141"/>
    </source>
</evidence>
<dbReference type="SUPFAM" id="SSF56112">
    <property type="entry name" value="Protein kinase-like (PK-like)"/>
    <property type="match status" value="1"/>
</dbReference>
<feature type="binding site" evidence="1">
    <location>
        <position position="142"/>
    </location>
    <ligand>
        <name>ATP</name>
        <dbReference type="ChEBI" id="CHEBI:30616"/>
    </ligand>
</feature>
<reference evidence="2 3" key="1">
    <citation type="submission" date="2020-04" db="EMBL/GenBank/DDBJ databases">
        <title>Plant Genome Project.</title>
        <authorList>
            <person name="Zhang R.-G."/>
        </authorList>
    </citation>
    <scope>NUCLEOTIDE SEQUENCE [LARGE SCALE GENOMIC DNA]</scope>
    <source>
        <strain evidence="2">YNK0</strain>
        <tissue evidence="2">Leaf</tissue>
    </source>
</reference>
<dbReference type="InterPro" id="IPR011009">
    <property type="entry name" value="Kinase-like_dom_sf"/>
</dbReference>
<keyword evidence="1" id="KW-0547">Nucleotide-binding</keyword>
<dbReference type="EMBL" id="JABCRI010000110">
    <property type="protein sequence ID" value="KAF8376737.1"/>
    <property type="molecule type" value="Genomic_DNA"/>
</dbReference>
<dbReference type="GO" id="GO:0005524">
    <property type="term" value="F:ATP binding"/>
    <property type="evidence" value="ECO:0007669"/>
    <property type="project" value="UniProtKB-UniRule"/>
</dbReference>
<dbReference type="OrthoDB" id="1412561at2759"/>
<evidence type="ECO:0000313" key="2">
    <source>
        <dbReference type="EMBL" id="KAF8376737.1"/>
    </source>
</evidence>
<proteinExistence type="predicted"/>